<comment type="caution">
    <text evidence="2">The sequence shown here is derived from an EMBL/GenBank/DDBJ whole genome shotgun (WGS) entry which is preliminary data.</text>
</comment>
<keyword evidence="3" id="KW-1185">Reference proteome</keyword>
<reference evidence="2 3" key="1">
    <citation type="submission" date="2020-10" db="EMBL/GenBank/DDBJ databases">
        <title>Plant Genome Project.</title>
        <authorList>
            <person name="Zhang R.-G."/>
        </authorList>
    </citation>
    <scope>NUCLEOTIDE SEQUENCE [LARGE SCALE GENOMIC DNA]</scope>
    <source>
        <strain evidence="2">FAFU-HL-1</strain>
        <tissue evidence="2">Leaf</tissue>
    </source>
</reference>
<evidence type="ECO:0000313" key="2">
    <source>
        <dbReference type="EMBL" id="KAF9682416.1"/>
    </source>
</evidence>
<feature type="compositionally biased region" description="Basic and acidic residues" evidence="1">
    <location>
        <begin position="1"/>
        <end position="12"/>
    </location>
</feature>
<evidence type="ECO:0000256" key="1">
    <source>
        <dbReference type="SAM" id="MobiDB-lite"/>
    </source>
</evidence>
<proteinExistence type="predicted"/>
<feature type="region of interest" description="Disordered" evidence="1">
    <location>
        <begin position="305"/>
        <end position="332"/>
    </location>
</feature>
<feature type="region of interest" description="Disordered" evidence="1">
    <location>
        <begin position="1"/>
        <end position="29"/>
    </location>
</feature>
<protein>
    <submittedName>
        <fullName evidence="2">Uncharacterized protein</fullName>
    </submittedName>
</protein>
<evidence type="ECO:0000313" key="3">
    <source>
        <dbReference type="Proteomes" id="UP000657918"/>
    </source>
</evidence>
<dbReference type="PANTHER" id="PTHR33922">
    <property type="entry name" value="OS01G0888066 PROTEIN-RELATED"/>
    <property type="match status" value="1"/>
</dbReference>
<organism evidence="2 3">
    <name type="scientific">Salix dunnii</name>
    <dbReference type="NCBI Taxonomy" id="1413687"/>
    <lineage>
        <taxon>Eukaryota</taxon>
        <taxon>Viridiplantae</taxon>
        <taxon>Streptophyta</taxon>
        <taxon>Embryophyta</taxon>
        <taxon>Tracheophyta</taxon>
        <taxon>Spermatophyta</taxon>
        <taxon>Magnoliopsida</taxon>
        <taxon>eudicotyledons</taxon>
        <taxon>Gunneridae</taxon>
        <taxon>Pentapetalae</taxon>
        <taxon>rosids</taxon>
        <taxon>fabids</taxon>
        <taxon>Malpighiales</taxon>
        <taxon>Salicaceae</taxon>
        <taxon>Saliceae</taxon>
        <taxon>Salix</taxon>
    </lineage>
</organism>
<feature type="compositionally biased region" description="Low complexity" evidence="1">
    <location>
        <begin position="311"/>
        <end position="324"/>
    </location>
</feature>
<dbReference type="Proteomes" id="UP000657918">
    <property type="component" value="Unassembled WGS sequence"/>
</dbReference>
<dbReference type="EMBL" id="JADGMS010000005">
    <property type="protein sequence ID" value="KAF9682416.1"/>
    <property type="molecule type" value="Genomic_DNA"/>
</dbReference>
<dbReference type="OrthoDB" id="778913at2759"/>
<dbReference type="PANTHER" id="PTHR33922:SF2">
    <property type="entry name" value="OS07G0589600 PROTEIN"/>
    <property type="match status" value="1"/>
</dbReference>
<gene>
    <name evidence="2" type="ORF">SADUNF_Sadunf05G0106700</name>
</gene>
<feature type="compositionally biased region" description="Basic and acidic residues" evidence="1">
    <location>
        <begin position="265"/>
        <end position="277"/>
    </location>
</feature>
<sequence>MATSSAEEKQEHAGCSAPGEEDQEEEALSLCDLPVYRTKEENNQSSRLQEAHRETETYQEDFEFGLWGADGYLSKKSDMCAAEDIFFQGQILPLRPSVSSESDVNKFERDSSLNQSHCLSRSVSTDHNSMSVLTTFSCMSSSSRSHYSSSSSSTSSAIASTRMIKPIVQNQFLTHPSPKPQIRLSSTSLGNAACSRPRNSSFWDFFRLGLVRTPGIELQDLKVRNSVSRNSSSSSSKSNSSIKKRGKISVSSKSGCKIKNMSRHNSNDRGKNMEKQRKQILSQKRRGLLSACSCSFSAVKPVPLNNDVLKSSNSRSRRAGNGNNDKSERGSIEEKLQELKMKKRIVEKQLVQQQGKQDMSRHRAFEWLKELPHATYLDHQKEAI</sequence>
<feature type="compositionally biased region" description="Low complexity" evidence="1">
    <location>
        <begin position="224"/>
        <end position="241"/>
    </location>
</feature>
<dbReference type="AlphaFoldDB" id="A0A835N267"/>
<accession>A0A835N267</accession>
<feature type="region of interest" description="Disordered" evidence="1">
    <location>
        <begin position="224"/>
        <end position="278"/>
    </location>
</feature>
<name>A0A835N267_9ROSI</name>